<accession>A0ABN8YTT3</accession>
<sequence length="80" mass="8407">MRSAAPPRPRRADPRVRLFAGAAGLERGRDAIPVRAGRQDLPGGLSSSSSVPPASLRLVPQPLPPPPTSSQPRLPLGSRQ</sequence>
<evidence type="ECO:0000256" key="1">
    <source>
        <dbReference type="SAM" id="MobiDB-lite"/>
    </source>
</evidence>
<evidence type="ECO:0000313" key="2">
    <source>
        <dbReference type="EMBL" id="CAI9164510.1"/>
    </source>
</evidence>
<feature type="region of interest" description="Disordered" evidence="1">
    <location>
        <begin position="30"/>
        <end position="80"/>
    </location>
</feature>
<evidence type="ECO:0000313" key="3">
    <source>
        <dbReference type="Proteomes" id="UP001176941"/>
    </source>
</evidence>
<name>A0ABN8YTT3_RANTA</name>
<reference evidence="2" key="1">
    <citation type="submission" date="2023-04" db="EMBL/GenBank/DDBJ databases">
        <authorList>
            <consortium name="ELIXIR-Norway"/>
        </authorList>
    </citation>
    <scope>NUCLEOTIDE SEQUENCE [LARGE SCALE GENOMIC DNA]</scope>
</reference>
<gene>
    <name evidence="2" type="ORF">MRATA1EN1_LOCUS13472</name>
</gene>
<feature type="compositionally biased region" description="Low complexity" evidence="1">
    <location>
        <begin position="70"/>
        <end position="80"/>
    </location>
</feature>
<dbReference type="Proteomes" id="UP001176941">
    <property type="component" value="Chromosome 23"/>
</dbReference>
<dbReference type="EMBL" id="OX459959">
    <property type="protein sequence ID" value="CAI9164510.1"/>
    <property type="molecule type" value="Genomic_DNA"/>
</dbReference>
<protein>
    <submittedName>
        <fullName evidence="2">Uncharacterized protein</fullName>
    </submittedName>
</protein>
<organism evidence="2 3">
    <name type="scientific">Rangifer tarandus platyrhynchus</name>
    <name type="common">Svalbard reindeer</name>
    <dbReference type="NCBI Taxonomy" id="3082113"/>
    <lineage>
        <taxon>Eukaryota</taxon>
        <taxon>Metazoa</taxon>
        <taxon>Chordata</taxon>
        <taxon>Craniata</taxon>
        <taxon>Vertebrata</taxon>
        <taxon>Euteleostomi</taxon>
        <taxon>Mammalia</taxon>
        <taxon>Eutheria</taxon>
        <taxon>Laurasiatheria</taxon>
        <taxon>Artiodactyla</taxon>
        <taxon>Ruminantia</taxon>
        <taxon>Pecora</taxon>
        <taxon>Cervidae</taxon>
        <taxon>Odocoileinae</taxon>
        <taxon>Rangifer</taxon>
    </lineage>
</organism>
<proteinExistence type="predicted"/>
<feature type="compositionally biased region" description="Low complexity" evidence="1">
    <location>
        <begin position="41"/>
        <end position="60"/>
    </location>
</feature>
<keyword evidence="3" id="KW-1185">Reference proteome</keyword>